<evidence type="ECO:0000256" key="5">
    <source>
        <dbReference type="SAM" id="SignalP"/>
    </source>
</evidence>
<evidence type="ECO:0000256" key="2">
    <source>
        <dbReference type="ARBA" id="ARBA00022690"/>
    </source>
</evidence>
<feature type="chain" id="PRO_5018720897" evidence="5">
    <location>
        <begin position="20"/>
        <end position="138"/>
    </location>
</feature>
<dbReference type="AlphaFoldDB" id="V9L0A8"/>
<proteinExistence type="evidence at transcript level"/>
<keyword evidence="5" id="KW-0732">Signal</keyword>
<dbReference type="GO" id="GO:0031982">
    <property type="term" value="C:vesicle"/>
    <property type="evidence" value="ECO:0007669"/>
    <property type="project" value="TreeGrafter"/>
</dbReference>
<protein>
    <submittedName>
        <fullName evidence="7">Cystatin-C-like protein</fullName>
    </submittedName>
</protein>
<dbReference type="GO" id="GO:0004869">
    <property type="term" value="F:cysteine-type endopeptidase inhibitor activity"/>
    <property type="evidence" value="ECO:0007669"/>
    <property type="project" value="UniProtKB-KW"/>
</dbReference>
<evidence type="ECO:0000256" key="3">
    <source>
        <dbReference type="ARBA" id="ARBA00022704"/>
    </source>
</evidence>
<evidence type="ECO:0000259" key="6">
    <source>
        <dbReference type="SMART" id="SM00043"/>
    </source>
</evidence>
<dbReference type="EMBL" id="JW872163">
    <property type="protein sequence ID" value="AFP04681.1"/>
    <property type="molecule type" value="mRNA"/>
</dbReference>
<organism evidence="7">
    <name type="scientific">Callorhinchus milii</name>
    <name type="common">Ghost shark</name>
    <dbReference type="NCBI Taxonomy" id="7868"/>
    <lineage>
        <taxon>Eukaryota</taxon>
        <taxon>Metazoa</taxon>
        <taxon>Chordata</taxon>
        <taxon>Craniata</taxon>
        <taxon>Vertebrata</taxon>
        <taxon>Chondrichthyes</taxon>
        <taxon>Holocephali</taxon>
        <taxon>Chimaeriformes</taxon>
        <taxon>Callorhinchidae</taxon>
        <taxon>Callorhinchus</taxon>
    </lineage>
</organism>
<dbReference type="Pfam" id="PF00031">
    <property type="entry name" value="Cystatin"/>
    <property type="match status" value="1"/>
</dbReference>
<dbReference type="PANTHER" id="PTHR46186">
    <property type="entry name" value="CYSTATIN"/>
    <property type="match status" value="1"/>
</dbReference>
<evidence type="ECO:0000256" key="1">
    <source>
        <dbReference type="ARBA" id="ARBA00009403"/>
    </source>
</evidence>
<comment type="similarity">
    <text evidence="1">Belongs to the cystatin family.</text>
</comment>
<reference evidence="7" key="1">
    <citation type="journal article" date="2014" name="Nature">
        <title>Elephant shark genome provides unique insights into gnathostome evolution.</title>
        <authorList>
            <consortium name="International Elephant Shark Genome Sequencing Consortium"/>
            <person name="Venkatesh B."/>
            <person name="Lee A.P."/>
            <person name="Ravi V."/>
            <person name="Maurya A.K."/>
            <person name="Lian M.M."/>
            <person name="Swann J.B."/>
            <person name="Ohta Y."/>
            <person name="Flajnik M.F."/>
            <person name="Sutoh Y."/>
            <person name="Kasahara M."/>
            <person name="Hoon S."/>
            <person name="Gangu V."/>
            <person name="Roy S.W."/>
            <person name="Irimia M."/>
            <person name="Korzh V."/>
            <person name="Kondrychyn I."/>
            <person name="Lim Z.W."/>
            <person name="Tay B.H."/>
            <person name="Tohari S."/>
            <person name="Kong K.W."/>
            <person name="Ho S."/>
            <person name="Lorente-Galdos B."/>
            <person name="Quilez J."/>
            <person name="Marques-Bonet T."/>
            <person name="Raney B.J."/>
            <person name="Ingham P.W."/>
            <person name="Tay A."/>
            <person name="Hillier L.W."/>
            <person name="Minx P."/>
            <person name="Boehm T."/>
            <person name="Wilson R.K."/>
            <person name="Brenner S."/>
            <person name="Warren W.C."/>
        </authorList>
    </citation>
    <scope>NUCLEOTIDE SEQUENCE</scope>
    <source>
        <tissue evidence="7">Spleen</tissue>
    </source>
</reference>
<dbReference type="MEROPS" id="I25.011"/>
<name>V9L0A8_CALMI</name>
<dbReference type="GO" id="GO:0005737">
    <property type="term" value="C:cytoplasm"/>
    <property type="evidence" value="ECO:0007669"/>
    <property type="project" value="TreeGrafter"/>
</dbReference>
<feature type="signal peptide" evidence="5">
    <location>
        <begin position="1"/>
        <end position="19"/>
    </location>
</feature>
<keyword evidence="2" id="KW-0646">Protease inhibitor</keyword>
<feature type="domain" description="Cystatin" evidence="6">
    <location>
        <begin position="23"/>
        <end position="134"/>
    </location>
</feature>
<dbReference type="FunFam" id="3.10.450.10:FF:000004">
    <property type="entry name" value="Cystatin C"/>
    <property type="match status" value="1"/>
</dbReference>
<dbReference type="SMART" id="SM00043">
    <property type="entry name" value="CY"/>
    <property type="match status" value="1"/>
</dbReference>
<dbReference type="CDD" id="cd00042">
    <property type="entry name" value="CY"/>
    <property type="match status" value="1"/>
</dbReference>
<sequence length="138" mass="15191">MAAVMEKLLLLAVMIGVSAASGRLLGGIEEAPVDDQVIQDAAQFALSEYNKASNDLYVSKISRIVSAKIQLVSGILYFLDVELGRTQCRRAVVDSLELCSFHTASGLARKERCRFTIRTIPWLQVTQLLKSQCQEVTT</sequence>
<dbReference type="InterPro" id="IPR046350">
    <property type="entry name" value="Cystatin_sf"/>
</dbReference>
<dbReference type="GO" id="GO:0005615">
    <property type="term" value="C:extracellular space"/>
    <property type="evidence" value="ECO:0007669"/>
    <property type="project" value="TreeGrafter"/>
</dbReference>
<keyword evidence="3" id="KW-0789">Thiol protease inhibitor</keyword>
<dbReference type="SUPFAM" id="SSF54403">
    <property type="entry name" value="Cystatin/monellin"/>
    <property type="match status" value="1"/>
</dbReference>
<evidence type="ECO:0000313" key="7">
    <source>
        <dbReference type="EMBL" id="AFP04681.1"/>
    </source>
</evidence>
<accession>V9L0A8</accession>
<dbReference type="InterPro" id="IPR000010">
    <property type="entry name" value="Cystatin_dom"/>
</dbReference>
<keyword evidence="4" id="KW-1015">Disulfide bond</keyword>
<evidence type="ECO:0000256" key="4">
    <source>
        <dbReference type="ARBA" id="ARBA00023157"/>
    </source>
</evidence>
<dbReference type="PANTHER" id="PTHR46186:SF2">
    <property type="entry name" value="CYSTATIN"/>
    <property type="match status" value="1"/>
</dbReference>
<dbReference type="Gene3D" id="3.10.450.10">
    <property type="match status" value="1"/>
</dbReference>